<evidence type="ECO:0000256" key="1">
    <source>
        <dbReference type="SAM" id="MobiDB-lite"/>
    </source>
</evidence>
<name>A0ABU0S1P2_9ACTN</name>
<keyword evidence="3" id="KW-1185">Reference proteome</keyword>
<evidence type="ECO:0000313" key="3">
    <source>
        <dbReference type="Proteomes" id="UP001223072"/>
    </source>
</evidence>
<reference evidence="2 3" key="1">
    <citation type="submission" date="2023-07" db="EMBL/GenBank/DDBJ databases">
        <title>Comparative genomics of wheat-associated soil bacteria to identify genetic determinants of phenazine resistance.</title>
        <authorList>
            <person name="Mouncey N."/>
        </authorList>
    </citation>
    <scope>NUCLEOTIDE SEQUENCE [LARGE SCALE GENOMIC DNA]</scope>
    <source>
        <strain evidence="2 3">W2I16</strain>
    </source>
</reference>
<feature type="region of interest" description="Disordered" evidence="1">
    <location>
        <begin position="1"/>
        <end position="51"/>
    </location>
</feature>
<evidence type="ECO:0000313" key="2">
    <source>
        <dbReference type="EMBL" id="MDQ0938167.1"/>
    </source>
</evidence>
<accession>A0ABU0S1P2</accession>
<comment type="caution">
    <text evidence="2">The sequence shown here is derived from an EMBL/GenBank/DDBJ whole genome shotgun (WGS) entry which is preliminary data.</text>
</comment>
<organism evidence="2 3">
    <name type="scientific">Streptomyces turgidiscabies</name>
    <dbReference type="NCBI Taxonomy" id="85558"/>
    <lineage>
        <taxon>Bacteria</taxon>
        <taxon>Bacillati</taxon>
        <taxon>Actinomycetota</taxon>
        <taxon>Actinomycetes</taxon>
        <taxon>Kitasatosporales</taxon>
        <taxon>Streptomycetaceae</taxon>
        <taxon>Streptomyces</taxon>
    </lineage>
</organism>
<gene>
    <name evidence="2" type="ORF">QFZ49_008149</name>
</gene>
<feature type="compositionally biased region" description="Polar residues" evidence="1">
    <location>
        <begin position="39"/>
        <end position="51"/>
    </location>
</feature>
<proteinExistence type="predicted"/>
<protein>
    <submittedName>
        <fullName evidence="2">Uncharacterized protein</fullName>
    </submittedName>
</protein>
<dbReference type="Proteomes" id="UP001223072">
    <property type="component" value="Unassembled WGS sequence"/>
</dbReference>
<sequence>MTMKSTAAARKDTKSETMIVRRARGQARATAGCSERPSRISSRMRSKNTMNESAVIPIATIAPQTAGRFSAKPMAGPSSAMIT</sequence>
<dbReference type="EMBL" id="JAUSZS010000009">
    <property type="protein sequence ID" value="MDQ0938167.1"/>
    <property type="molecule type" value="Genomic_DNA"/>
</dbReference>